<name>A0A1H1SQ78_9ACTN</name>
<sequence>MDRLRVLTCPPKQAGEFIEVIRNNGEAHDTALSLGGSDVRKHRFEVIFGMSSALSPVDNHAERLPVDTCRVTLWMSRAG</sequence>
<protein>
    <submittedName>
        <fullName evidence="1">Uncharacterized protein</fullName>
    </submittedName>
</protein>
<reference evidence="1 2" key="1">
    <citation type="submission" date="2016-10" db="EMBL/GenBank/DDBJ databases">
        <authorList>
            <person name="de Groot N.N."/>
        </authorList>
    </citation>
    <scope>NUCLEOTIDE SEQUENCE [LARGE SCALE GENOMIC DNA]</scope>
    <source>
        <strain evidence="1 2">DSM 22024</strain>
    </source>
</reference>
<gene>
    <name evidence="1" type="ORF">SAMN04489717_2894</name>
</gene>
<dbReference type="STRING" id="117157.SAMN04489717_2894"/>
<accession>A0A1H1SQ78</accession>
<evidence type="ECO:0000313" key="2">
    <source>
        <dbReference type="Proteomes" id="UP000198983"/>
    </source>
</evidence>
<dbReference type="AlphaFoldDB" id="A0A1H1SQ78"/>
<proteinExistence type="predicted"/>
<evidence type="ECO:0000313" key="1">
    <source>
        <dbReference type="EMBL" id="SDS50142.1"/>
    </source>
</evidence>
<keyword evidence="2" id="KW-1185">Reference proteome</keyword>
<dbReference type="EMBL" id="LT629732">
    <property type="protein sequence ID" value="SDS50142.1"/>
    <property type="molecule type" value="Genomic_DNA"/>
</dbReference>
<dbReference type="Proteomes" id="UP000198983">
    <property type="component" value="Chromosome I"/>
</dbReference>
<organism evidence="1 2">
    <name type="scientific">Actinopolymorpha singaporensis</name>
    <dbReference type="NCBI Taxonomy" id="117157"/>
    <lineage>
        <taxon>Bacteria</taxon>
        <taxon>Bacillati</taxon>
        <taxon>Actinomycetota</taxon>
        <taxon>Actinomycetes</taxon>
        <taxon>Propionibacteriales</taxon>
        <taxon>Actinopolymorphaceae</taxon>
        <taxon>Actinopolymorpha</taxon>
    </lineage>
</organism>